<sequence length="357" mass="37687">MAMALPTSEGGSRRRSSRDASVVAGEGCSSVLAARLPVFLTNRPPTNPMQMTPPERKPMPQEMERDAYTHCRCKMVDAASKMVVDPWWLMVMLQARCAGKDMRATPIGGAQGTQQLAIAHRGPWSNTLDRPPGASPGKDTRSTTPSPRATPAHRRPSTRTAAFSSPNSNKVCIFRKNHPLDAKPAPSSQRGGPVNFPAPGQTPQTPQMGRRQYHPRVKVYRTACRAGDTPKASLPGDTQAASLLPDDTPKASLLPDDTRAPAPPPDVTPGRAPPPDATPGRARPPDATPTAAPPPDDIRSAAPPPDASPTAAPDVNLKVAKMSWVGEPSRVEDSGLLGAPVLYGSGTFGAGLSSRPD</sequence>
<feature type="region of interest" description="Disordered" evidence="1">
    <location>
        <begin position="226"/>
        <end position="315"/>
    </location>
</feature>
<dbReference type="RefSeq" id="XP_016245721.1">
    <property type="nucleotide sequence ID" value="XM_016395865.1"/>
</dbReference>
<proteinExistence type="predicted"/>
<evidence type="ECO:0000256" key="1">
    <source>
        <dbReference type="SAM" id="MobiDB-lite"/>
    </source>
</evidence>
<evidence type="ECO:0000313" key="3">
    <source>
        <dbReference type="Proteomes" id="UP000054466"/>
    </source>
</evidence>
<evidence type="ECO:0000313" key="2">
    <source>
        <dbReference type="EMBL" id="KIW25505.1"/>
    </source>
</evidence>
<dbReference type="GeneID" id="27347865"/>
<dbReference type="AlphaFoldDB" id="A0A0D2C504"/>
<dbReference type="VEuPathDB" id="FungiDB:PV07_08671"/>
<feature type="region of interest" description="Disordered" evidence="1">
    <location>
        <begin position="40"/>
        <end position="60"/>
    </location>
</feature>
<dbReference type="EMBL" id="KN847044">
    <property type="protein sequence ID" value="KIW25505.1"/>
    <property type="molecule type" value="Genomic_DNA"/>
</dbReference>
<protein>
    <submittedName>
        <fullName evidence="2">Uncharacterized protein</fullName>
    </submittedName>
</protein>
<organism evidence="2 3">
    <name type="scientific">Cladophialophora immunda</name>
    <dbReference type="NCBI Taxonomy" id="569365"/>
    <lineage>
        <taxon>Eukaryota</taxon>
        <taxon>Fungi</taxon>
        <taxon>Dikarya</taxon>
        <taxon>Ascomycota</taxon>
        <taxon>Pezizomycotina</taxon>
        <taxon>Eurotiomycetes</taxon>
        <taxon>Chaetothyriomycetidae</taxon>
        <taxon>Chaetothyriales</taxon>
        <taxon>Herpotrichiellaceae</taxon>
        <taxon>Cladophialophora</taxon>
    </lineage>
</organism>
<feature type="region of interest" description="Disordered" evidence="1">
    <location>
        <begin position="1"/>
        <end position="22"/>
    </location>
</feature>
<keyword evidence="3" id="KW-1185">Reference proteome</keyword>
<feature type="region of interest" description="Disordered" evidence="1">
    <location>
        <begin position="122"/>
        <end position="213"/>
    </location>
</feature>
<accession>A0A0D2C504</accession>
<dbReference type="HOGENOM" id="CLU_776130_0_0_1"/>
<name>A0A0D2C504_9EURO</name>
<feature type="compositionally biased region" description="Pro residues" evidence="1">
    <location>
        <begin position="261"/>
        <end position="277"/>
    </location>
</feature>
<reference evidence="2 3" key="1">
    <citation type="submission" date="2015-01" db="EMBL/GenBank/DDBJ databases">
        <title>The Genome Sequence of Cladophialophora immunda CBS83496.</title>
        <authorList>
            <consortium name="The Broad Institute Genomics Platform"/>
            <person name="Cuomo C."/>
            <person name="de Hoog S."/>
            <person name="Gorbushina A."/>
            <person name="Stielow B."/>
            <person name="Teixiera M."/>
            <person name="Abouelleil A."/>
            <person name="Chapman S.B."/>
            <person name="Priest M."/>
            <person name="Young S.K."/>
            <person name="Wortman J."/>
            <person name="Nusbaum C."/>
            <person name="Birren B."/>
        </authorList>
    </citation>
    <scope>NUCLEOTIDE SEQUENCE [LARGE SCALE GENOMIC DNA]</scope>
    <source>
        <strain evidence="2 3">CBS 83496</strain>
    </source>
</reference>
<dbReference type="Proteomes" id="UP000054466">
    <property type="component" value="Unassembled WGS sequence"/>
</dbReference>
<gene>
    <name evidence="2" type="ORF">PV07_08671</name>
</gene>